<sequence length="256" mass="28978">MKISVLYLGRLECKKYHLVECDDHNEMIKSPILSILIEHPVLGNILYDTGNSPYYTTEYPSSTLETYPIAEFISVEEALKEKGLTTADIDMIIMSHLHFDHAGGLKYFAGTKAIKNVFVSEAELKNAFCQVMTGQPGAYVKSLFDLKDIQFKTINEETELAEDIRLFIQNSHTPGVVGMALETKSRGNIIVTSDTIYTKESYLAELPPGGPINKTRKEFYDNLNRVKAMEKEYSAALLFGHDYEQVLEWNKIGFIE</sequence>
<evidence type="ECO:0000313" key="2">
    <source>
        <dbReference type="Proteomes" id="UP000304953"/>
    </source>
</evidence>
<organism evidence="1 2">
    <name type="scientific">Petralouisia muris</name>
    <dbReference type="NCBI Taxonomy" id="3032872"/>
    <lineage>
        <taxon>Bacteria</taxon>
        <taxon>Bacillati</taxon>
        <taxon>Bacillota</taxon>
        <taxon>Clostridia</taxon>
        <taxon>Lachnospirales</taxon>
        <taxon>Lachnospiraceae</taxon>
        <taxon>Petralouisia</taxon>
    </lineage>
</organism>
<protein>
    <submittedName>
        <fullName evidence="1">N-acyl homoserine lactonase family protein</fullName>
    </submittedName>
</protein>
<dbReference type="Proteomes" id="UP000304953">
    <property type="component" value="Unassembled WGS sequence"/>
</dbReference>
<accession>A0AC61RNQ6</accession>
<proteinExistence type="predicted"/>
<keyword evidence="2" id="KW-1185">Reference proteome</keyword>
<evidence type="ECO:0000313" key="1">
    <source>
        <dbReference type="EMBL" id="TGY87715.1"/>
    </source>
</evidence>
<name>A0AC61RNQ6_9FIRM</name>
<dbReference type="EMBL" id="SRYA01000110">
    <property type="protein sequence ID" value="TGY87715.1"/>
    <property type="molecule type" value="Genomic_DNA"/>
</dbReference>
<reference evidence="1" key="1">
    <citation type="submission" date="2019-04" db="EMBL/GenBank/DDBJ databases">
        <title>Microbes associate with the intestines of laboratory mice.</title>
        <authorList>
            <person name="Navarre W."/>
            <person name="Wong E."/>
            <person name="Huang K."/>
            <person name="Tropini C."/>
            <person name="Ng K."/>
            <person name="Yu B."/>
        </authorList>
    </citation>
    <scope>NUCLEOTIDE SEQUENCE</scope>
    <source>
        <strain evidence="1">NM01_1-7b</strain>
    </source>
</reference>
<comment type="caution">
    <text evidence="1">The sequence shown here is derived from an EMBL/GenBank/DDBJ whole genome shotgun (WGS) entry which is preliminary data.</text>
</comment>
<gene>
    <name evidence="1" type="ORF">E5329_26415</name>
</gene>